<name>A0ABQ8FR42_9PEZI</name>
<dbReference type="InterPro" id="IPR036291">
    <property type="entry name" value="NAD(P)-bd_dom_sf"/>
</dbReference>
<comment type="caution">
    <text evidence="3">The sequence shown here is derived from an EMBL/GenBank/DDBJ whole genome shotgun (WGS) entry which is preliminary data.</text>
</comment>
<dbReference type="SUPFAM" id="SSF51735">
    <property type="entry name" value="NAD(P)-binding Rossmann-fold domains"/>
    <property type="match status" value="1"/>
</dbReference>
<dbReference type="Gene3D" id="3.40.50.720">
    <property type="entry name" value="NAD(P)-binding Rossmann-like Domain"/>
    <property type="match status" value="1"/>
</dbReference>
<evidence type="ECO:0000313" key="4">
    <source>
        <dbReference type="Proteomes" id="UP000774617"/>
    </source>
</evidence>
<evidence type="ECO:0000256" key="1">
    <source>
        <dbReference type="ARBA" id="ARBA00006484"/>
    </source>
</evidence>
<gene>
    <name evidence="3" type="ORF">B0J12DRAFT_635882</name>
</gene>
<dbReference type="EMBL" id="JAGTJR010000079">
    <property type="protein sequence ID" value="KAH7014709.1"/>
    <property type="molecule type" value="Genomic_DNA"/>
</dbReference>
<dbReference type="PRINTS" id="PR00081">
    <property type="entry name" value="GDHRDH"/>
</dbReference>
<proteinExistence type="inferred from homology"/>
<sequence length="291" mass="30874">MTAVIIEDQALKGLEGNVVIVTGGSSGIGLATVSLALELGAKVVMGDRNSPPPELTHEAFTFVPINVTSWAELSSLFEKALELHGRIDHVFANAGVGPRMTLLEDKVDSNGKLLEPDFHVLDINLKSVMNTTALGLHYMKKQESGGSIVLTASASRMHSRPSFDAVDYTTAKHGVLGLMRSLVPRLQSKLPVRINAIAPAWVNTGIISGERIRQMGHLYMEPPDVARSALTLMADGTRNGQLIYSQATADGGVEYKEIDSGLIAAALALCSGPLGHLSLDTGPVSEKAVTE</sequence>
<evidence type="ECO:0000256" key="2">
    <source>
        <dbReference type="ARBA" id="ARBA00023002"/>
    </source>
</evidence>
<dbReference type="PANTHER" id="PTHR43180:SF10">
    <property type="entry name" value="NAD(P)-BINDING PROTEIN"/>
    <property type="match status" value="1"/>
</dbReference>
<organism evidence="3 4">
    <name type="scientific">Macrophomina phaseolina</name>
    <dbReference type="NCBI Taxonomy" id="35725"/>
    <lineage>
        <taxon>Eukaryota</taxon>
        <taxon>Fungi</taxon>
        <taxon>Dikarya</taxon>
        <taxon>Ascomycota</taxon>
        <taxon>Pezizomycotina</taxon>
        <taxon>Dothideomycetes</taxon>
        <taxon>Dothideomycetes incertae sedis</taxon>
        <taxon>Botryosphaeriales</taxon>
        <taxon>Botryosphaeriaceae</taxon>
        <taxon>Macrophomina</taxon>
    </lineage>
</organism>
<dbReference type="InterPro" id="IPR002347">
    <property type="entry name" value="SDR_fam"/>
</dbReference>
<protein>
    <submittedName>
        <fullName evidence="3">Short-chain dehydrogenase</fullName>
    </submittedName>
</protein>
<accession>A0ABQ8FR42</accession>
<dbReference type="Proteomes" id="UP000774617">
    <property type="component" value="Unassembled WGS sequence"/>
</dbReference>
<reference evidence="3 4" key="1">
    <citation type="journal article" date="2021" name="Nat. Commun.">
        <title>Genetic determinants of endophytism in the Arabidopsis root mycobiome.</title>
        <authorList>
            <person name="Mesny F."/>
            <person name="Miyauchi S."/>
            <person name="Thiergart T."/>
            <person name="Pickel B."/>
            <person name="Atanasova L."/>
            <person name="Karlsson M."/>
            <person name="Huettel B."/>
            <person name="Barry K.W."/>
            <person name="Haridas S."/>
            <person name="Chen C."/>
            <person name="Bauer D."/>
            <person name="Andreopoulos W."/>
            <person name="Pangilinan J."/>
            <person name="LaButti K."/>
            <person name="Riley R."/>
            <person name="Lipzen A."/>
            <person name="Clum A."/>
            <person name="Drula E."/>
            <person name="Henrissat B."/>
            <person name="Kohler A."/>
            <person name="Grigoriev I.V."/>
            <person name="Martin F.M."/>
            <person name="Hacquard S."/>
        </authorList>
    </citation>
    <scope>NUCLEOTIDE SEQUENCE [LARGE SCALE GENOMIC DNA]</scope>
    <source>
        <strain evidence="3 4">MPI-SDFR-AT-0080</strain>
    </source>
</reference>
<comment type="similarity">
    <text evidence="1">Belongs to the short-chain dehydrogenases/reductases (SDR) family.</text>
</comment>
<evidence type="ECO:0000313" key="3">
    <source>
        <dbReference type="EMBL" id="KAH7014709.1"/>
    </source>
</evidence>
<keyword evidence="4" id="KW-1185">Reference proteome</keyword>
<dbReference type="PANTHER" id="PTHR43180">
    <property type="entry name" value="3-OXOACYL-(ACYL-CARRIER-PROTEIN) REDUCTASE (AFU_ORTHOLOGUE AFUA_6G11210)"/>
    <property type="match status" value="1"/>
</dbReference>
<keyword evidence="2" id="KW-0560">Oxidoreductase</keyword>
<dbReference type="Pfam" id="PF00106">
    <property type="entry name" value="adh_short"/>
    <property type="match status" value="1"/>
</dbReference>